<reference evidence="1 2" key="1">
    <citation type="submission" date="2019-05" db="EMBL/GenBank/DDBJ databases">
        <title>Dyadobacter AR-3-8 sp. nov., isolated from arctic soil.</title>
        <authorList>
            <person name="Chaudhary D.K."/>
        </authorList>
    </citation>
    <scope>NUCLEOTIDE SEQUENCE [LARGE SCALE GENOMIC DNA]</scope>
    <source>
        <strain evidence="1 2">AR-3-8</strain>
    </source>
</reference>
<organism evidence="1 2">
    <name type="scientific">Dyadobacter frigoris</name>
    <dbReference type="NCBI Taxonomy" id="2576211"/>
    <lineage>
        <taxon>Bacteria</taxon>
        <taxon>Pseudomonadati</taxon>
        <taxon>Bacteroidota</taxon>
        <taxon>Cytophagia</taxon>
        <taxon>Cytophagales</taxon>
        <taxon>Spirosomataceae</taxon>
        <taxon>Dyadobacter</taxon>
    </lineage>
</organism>
<dbReference type="RefSeq" id="WP_137342481.1">
    <property type="nucleotide sequence ID" value="NZ_BSQH01000015.1"/>
</dbReference>
<gene>
    <name evidence="1" type="ORF">FDK13_23620</name>
</gene>
<dbReference type="Proteomes" id="UP000304900">
    <property type="component" value="Unassembled WGS sequence"/>
</dbReference>
<sequence length="104" mass="11757">MNNSNTDSPLRYSENGRSGTIYFQSAETSLEMWYELAMPPAIIIMGIPEPKYWEAHTKTPLSKREEILGFIGEQVIKDKLSGEGYFLIDDNILSICRGKNPNAN</sequence>
<accession>A0A4U6D5P1</accession>
<protein>
    <submittedName>
        <fullName evidence="1">Uncharacterized protein</fullName>
    </submittedName>
</protein>
<comment type="caution">
    <text evidence="1">The sequence shown here is derived from an EMBL/GenBank/DDBJ whole genome shotgun (WGS) entry which is preliminary data.</text>
</comment>
<keyword evidence="2" id="KW-1185">Reference proteome</keyword>
<evidence type="ECO:0000313" key="2">
    <source>
        <dbReference type="Proteomes" id="UP000304900"/>
    </source>
</evidence>
<evidence type="ECO:0000313" key="1">
    <source>
        <dbReference type="EMBL" id="TKT89344.1"/>
    </source>
</evidence>
<dbReference type="OrthoDB" id="922827at2"/>
<dbReference type="EMBL" id="SZVO01000012">
    <property type="protein sequence ID" value="TKT89344.1"/>
    <property type="molecule type" value="Genomic_DNA"/>
</dbReference>
<proteinExistence type="predicted"/>
<dbReference type="AlphaFoldDB" id="A0A4U6D5P1"/>
<name>A0A4U6D5P1_9BACT</name>